<protein>
    <submittedName>
        <fullName evidence="1">ATPase</fullName>
    </submittedName>
</protein>
<dbReference type="RefSeq" id="WP_014289877.1">
    <property type="nucleotide sequence ID" value="NC_016645.1"/>
</dbReference>
<dbReference type="eggNOG" id="arCOG03166">
    <property type="taxonomic scope" value="Archaea"/>
</dbReference>
<accession>G7VE82</accession>
<reference evidence="1 2" key="1">
    <citation type="journal article" date="2012" name="J. Bacteriol.">
        <title>Complete genome sequence of strain 1860, a crenarchaeon of the genus pyrobaculum able to grow with various electron acceptors.</title>
        <authorList>
            <person name="Mardanov A.V."/>
            <person name="Gumerov V.M."/>
            <person name="Slobodkina G.B."/>
            <person name="Beletsky A.V."/>
            <person name="Bonch-Osmolovskaya E.A."/>
            <person name="Ravin N.V."/>
            <person name="Skryabin K.G."/>
        </authorList>
    </citation>
    <scope>NUCLEOTIDE SEQUENCE [LARGE SCALE GENOMIC DNA]</scope>
    <source>
        <strain evidence="1 2">1860</strain>
    </source>
</reference>
<dbReference type="STRING" id="1104324.P186_2668"/>
<dbReference type="HOGENOM" id="CLU_2695920_0_0_2"/>
<dbReference type="GeneID" id="11594269"/>
<proteinExistence type="predicted"/>
<dbReference type="BioCyc" id="PSP1104324:GJSN-2612-MONOMER"/>
<dbReference type="OrthoDB" id="132045at2157"/>
<name>G7VE82_9CREN</name>
<keyword evidence="2" id="KW-1185">Reference proteome</keyword>
<gene>
    <name evidence="1" type="ORF">P186_2668</name>
</gene>
<evidence type="ECO:0000313" key="1">
    <source>
        <dbReference type="EMBL" id="AET34052.1"/>
    </source>
</evidence>
<dbReference type="AlphaFoldDB" id="G7VE82"/>
<organism evidence="1 2">
    <name type="scientific">Pyrobaculum ferrireducens</name>
    <dbReference type="NCBI Taxonomy" id="1104324"/>
    <lineage>
        <taxon>Archaea</taxon>
        <taxon>Thermoproteota</taxon>
        <taxon>Thermoprotei</taxon>
        <taxon>Thermoproteales</taxon>
        <taxon>Thermoproteaceae</taxon>
        <taxon>Pyrobaculum</taxon>
    </lineage>
</organism>
<dbReference type="Proteomes" id="UP000005867">
    <property type="component" value="Chromosome"/>
</dbReference>
<evidence type="ECO:0000313" key="2">
    <source>
        <dbReference type="Proteomes" id="UP000005867"/>
    </source>
</evidence>
<sequence>MQIDVVALDDRNALFAEVKWGRATTRDLDALIEKSQRVDVGRRRRRYLVIAREGDVEGLVDFNAIDRLTAPIF</sequence>
<dbReference type="KEGG" id="pyr:P186_2668"/>
<dbReference type="EMBL" id="CP003098">
    <property type="protein sequence ID" value="AET34052.1"/>
    <property type="molecule type" value="Genomic_DNA"/>
</dbReference>